<dbReference type="FunFam" id="1.20.120.1750:FF:000002">
    <property type="entry name" value="RBR-type E3 ubiquitin transferase"/>
    <property type="match status" value="1"/>
</dbReference>
<dbReference type="Gene3D" id="1.20.120.1750">
    <property type="match status" value="1"/>
</dbReference>
<feature type="region of interest" description="Disordered" evidence="9">
    <location>
        <begin position="1"/>
        <end position="87"/>
    </location>
</feature>
<evidence type="ECO:0000256" key="1">
    <source>
        <dbReference type="ARBA" id="ARBA00001798"/>
    </source>
</evidence>
<feature type="region of interest" description="Disordered" evidence="9">
    <location>
        <begin position="411"/>
        <end position="430"/>
    </location>
</feature>
<dbReference type="InterPro" id="IPR044066">
    <property type="entry name" value="TRIAD_supradom"/>
</dbReference>
<dbReference type="AlphaFoldDB" id="A0A5A8DT42"/>
<feature type="compositionally biased region" description="Acidic residues" evidence="9">
    <location>
        <begin position="17"/>
        <end position="28"/>
    </location>
</feature>
<dbReference type="Gene3D" id="3.30.40.10">
    <property type="entry name" value="Zinc/RING finger domain, C3HC4 (zinc finger)"/>
    <property type="match status" value="1"/>
</dbReference>
<evidence type="ECO:0000256" key="8">
    <source>
        <dbReference type="ARBA" id="ARBA00022833"/>
    </source>
</evidence>
<keyword evidence="6" id="KW-0863">Zinc-finger</keyword>
<dbReference type="EC" id="2.3.2.31" evidence="2"/>
<sequence length="629" mass="66753">MSDSEFEYDSAGSYVYESDDGGSGDDGEGPASAASPPQRDAPVAAALPAAAAHAPAAAAAQGRRLGGPAPAPAPPLSGSASLGASDSAGSASRSRLAVVSQLYGEQGKDYRVFGPDAVRAEIAAVVRDVASVLEVAADDAEAMLLSCSWDKQRLLERFTERPEQVRAGAGLAKAGSRGAGAAEVDGPEADCPVCFASVPASEMASLACGHGACRECWGEYLSGQLRSRAAEAVEAVCMESDCSCIVPHAFVRHVGLAAARGSDPMALLTSWDRSLCRHFVEHSRRLRWCPGSGCDKAFQAVSAGRDVECESCGSAFCLGCGRGAHRPVSCSMLSSWLEKCEDESETANWIIVNTKRCPKCGVRIEKNQGCMHMKCGVCKHEFCWVCTGDWAMHGQKTGGYYACNRYTGQKTQGRGVPGSRPGKKGAGASALDKDAEENLAKAELDRYLFYYQRYSGHMRAGTFAAGQRERAQQRMAEVAAEGLAWVEVDFLEQGTEVLLACRRVLQFTYVMAYFMADGREKSLFEHLQELLEGSTEELSELLERPLEEMDRRQVVNFTRVTAKFLSQLLEGVDEGLVDGASGAGAASSAASSAAAEEAAAAKPGGAKSTSPSGKRKPTDRARQRLRAAR</sequence>
<feature type="compositionally biased region" description="Low complexity" evidence="9">
    <location>
        <begin position="41"/>
        <end position="68"/>
    </location>
</feature>
<evidence type="ECO:0000256" key="5">
    <source>
        <dbReference type="ARBA" id="ARBA00022737"/>
    </source>
</evidence>
<evidence type="ECO:0000256" key="3">
    <source>
        <dbReference type="ARBA" id="ARBA00022679"/>
    </source>
</evidence>
<feature type="compositionally biased region" description="Low complexity" evidence="9">
    <location>
        <begin position="582"/>
        <end position="608"/>
    </location>
</feature>
<dbReference type="CDD" id="cd22583">
    <property type="entry name" value="Rcat_RBR_ARI7-like"/>
    <property type="match status" value="1"/>
</dbReference>
<dbReference type="GO" id="GO:0016567">
    <property type="term" value="P:protein ubiquitination"/>
    <property type="evidence" value="ECO:0007669"/>
    <property type="project" value="InterPro"/>
</dbReference>
<dbReference type="SUPFAM" id="SSF57850">
    <property type="entry name" value="RING/U-box"/>
    <property type="match status" value="3"/>
</dbReference>
<accession>A0A5A8DT42</accession>
<dbReference type="GO" id="GO:0008270">
    <property type="term" value="F:zinc ion binding"/>
    <property type="evidence" value="ECO:0007669"/>
    <property type="project" value="UniProtKB-KW"/>
</dbReference>
<dbReference type="CDD" id="cd16773">
    <property type="entry name" value="RING-HC_RBR_TRIAD1"/>
    <property type="match status" value="1"/>
</dbReference>
<dbReference type="Pfam" id="PF22191">
    <property type="entry name" value="IBR_1"/>
    <property type="match status" value="1"/>
</dbReference>
<reference evidence="13 14" key="1">
    <citation type="submission" date="2019-07" db="EMBL/GenBank/DDBJ databases">
        <title>Genomes of Cafeteria roenbergensis.</title>
        <authorList>
            <person name="Fischer M.G."/>
            <person name="Hackl T."/>
            <person name="Roman M."/>
        </authorList>
    </citation>
    <scope>NUCLEOTIDE SEQUENCE [LARGE SCALE GENOMIC DNA]</scope>
    <source>
        <strain evidence="11 14">Cflag</strain>
        <strain evidence="12 13">RCC970-E3</strain>
    </source>
</reference>
<evidence type="ECO:0000256" key="2">
    <source>
        <dbReference type="ARBA" id="ARBA00012251"/>
    </source>
</evidence>
<dbReference type="InterPro" id="IPR048962">
    <property type="entry name" value="ARIH1-like_UBL"/>
</dbReference>
<dbReference type="InterPro" id="IPR045840">
    <property type="entry name" value="Ariadne"/>
</dbReference>
<feature type="region of interest" description="Disordered" evidence="9">
    <location>
        <begin position="582"/>
        <end position="629"/>
    </location>
</feature>
<keyword evidence="8" id="KW-0862">Zinc</keyword>
<dbReference type="PROSITE" id="PS51873">
    <property type="entry name" value="TRIAD"/>
    <property type="match status" value="1"/>
</dbReference>
<dbReference type="Pfam" id="PF01485">
    <property type="entry name" value="IBR"/>
    <property type="match status" value="1"/>
</dbReference>
<dbReference type="Proteomes" id="UP000325113">
    <property type="component" value="Unassembled WGS sequence"/>
</dbReference>
<dbReference type="InterPro" id="IPR031127">
    <property type="entry name" value="E3_UB_ligase_RBR"/>
</dbReference>
<evidence type="ECO:0000256" key="4">
    <source>
        <dbReference type="ARBA" id="ARBA00022723"/>
    </source>
</evidence>
<evidence type="ECO:0000256" key="6">
    <source>
        <dbReference type="ARBA" id="ARBA00022771"/>
    </source>
</evidence>
<comment type="catalytic activity">
    <reaction evidence="1">
        <text>[E2 ubiquitin-conjugating enzyme]-S-ubiquitinyl-L-cysteine + [acceptor protein]-L-lysine = [E2 ubiquitin-conjugating enzyme]-L-cysteine + [acceptor protein]-N(6)-ubiquitinyl-L-lysine.</text>
        <dbReference type="EC" id="2.3.2.31"/>
    </reaction>
</comment>
<keyword evidence="3" id="KW-0808">Transferase</keyword>
<dbReference type="GO" id="GO:0061630">
    <property type="term" value="F:ubiquitin protein ligase activity"/>
    <property type="evidence" value="ECO:0007669"/>
    <property type="project" value="UniProtKB-EC"/>
</dbReference>
<gene>
    <name evidence="12" type="ORF">FNF28_02385</name>
    <name evidence="11" type="ORF">FNF31_06282</name>
</gene>
<evidence type="ECO:0000313" key="12">
    <source>
        <dbReference type="EMBL" id="KAA0168645.1"/>
    </source>
</evidence>
<evidence type="ECO:0000256" key="9">
    <source>
        <dbReference type="SAM" id="MobiDB-lite"/>
    </source>
</evidence>
<dbReference type="EMBL" id="VLTM01000093">
    <property type="protein sequence ID" value="KAA0154401.1"/>
    <property type="molecule type" value="Genomic_DNA"/>
</dbReference>
<dbReference type="InterPro" id="IPR002867">
    <property type="entry name" value="IBR_dom"/>
</dbReference>
<evidence type="ECO:0000313" key="14">
    <source>
        <dbReference type="Proteomes" id="UP000325113"/>
    </source>
</evidence>
<proteinExistence type="predicted"/>
<feature type="domain" description="RING-type" evidence="10">
    <location>
        <begin position="187"/>
        <end position="407"/>
    </location>
</feature>
<dbReference type="EMBL" id="VLTL01000027">
    <property type="protein sequence ID" value="KAA0168645.1"/>
    <property type="molecule type" value="Genomic_DNA"/>
</dbReference>
<keyword evidence="5" id="KW-0677">Repeat</keyword>
<dbReference type="PANTHER" id="PTHR11685">
    <property type="entry name" value="RBR FAMILY RING FINGER AND IBR DOMAIN-CONTAINING"/>
    <property type="match status" value="1"/>
</dbReference>
<feature type="compositionally biased region" description="Low complexity" evidence="9">
    <location>
        <begin position="76"/>
        <end position="87"/>
    </location>
</feature>
<evidence type="ECO:0000313" key="11">
    <source>
        <dbReference type="EMBL" id="KAA0154401.1"/>
    </source>
</evidence>
<keyword evidence="4" id="KW-0479">Metal-binding</keyword>
<keyword evidence="7" id="KW-0833">Ubl conjugation pathway</keyword>
<comment type="caution">
    <text evidence="12">The sequence shown here is derived from an EMBL/GenBank/DDBJ whole genome shotgun (WGS) entry which is preliminary data.</text>
</comment>
<dbReference type="Pfam" id="PF21235">
    <property type="entry name" value="UBA_ARI1"/>
    <property type="match status" value="1"/>
</dbReference>
<dbReference type="SMART" id="SM00647">
    <property type="entry name" value="IBR"/>
    <property type="match status" value="2"/>
</dbReference>
<dbReference type="Pfam" id="PF19422">
    <property type="entry name" value="Ariadne"/>
    <property type="match status" value="1"/>
</dbReference>
<dbReference type="InterPro" id="IPR013083">
    <property type="entry name" value="Znf_RING/FYVE/PHD"/>
</dbReference>
<organism evidence="12 13">
    <name type="scientific">Cafeteria roenbergensis</name>
    <name type="common">Marine flagellate</name>
    <dbReference type="NCBI Taxonomy" id="33653"/>
    <lineage>
        <taxon>Eukaryota</taxon>
        <taxon>Sar</taxon>
        <taxon>Stramenopiles</taxon>
        <taxon>Bigyra</taxon>
        <taxon>Opalozoa</taxon>
        <taxon>Bicosoecida</taxon>
        <taxon>Cafeteriaceae</taxon>
        <taxon>Cafeteria</taxon>
    </lineage>
</organism>
<evidence type="ECO:0000259" key="10">
    <source>
        <dbReference type="PROSITE" id="PS51873"/>
    </source>
</evidence>
<evidence type="ECO:0000256" key="7">
    <source>
        <dbReference type="ARBA" id="ARBA00022786"/>
    </source>
</evidence>
<protein>
    <recommendedName>
        <fullName evidence="2">RBR-type E3 ubiquitin transferase</fullName>
        <ecNumber evidence="2">2.3.2.31</ecNumber>
    </recommendedName>
</protein>
<evidence type="ECO:0000313" key="13">
    <source>
        <dbReference type="Proteomes" id="UP000324907"/>
    </source>
</evidence>
<dbReference type="Proteomes" id="UP000324907">
    <property type="component" value="Unassembled WGS sequence"/>
</dbReference>
<name>A0A5A8DT42_CAFRO</name>